<accession>X5H4M4</accession>
<organism evidence="1 2">
    <name type="scientific">Ehrlichia japonica</name>
    <dbReference type="NCBI Taxonomy" id="391036"/>
    <lineage>
        <taxon>Bacteria</taxon>
        <taxon>Pseudomonadati</taxon>
        <taxon>Pseudomonadota</taxon>
        <taxon>Alphaproteobacteria</taxon>
        <taxon>Rickettsiales</taxon>
        <taxon>Anaplasmataceae</taxon>
        <taxon>Ehrlichia</taxon>
    </lineage>
</organism>
<protein>
    <submittedName>
        <fullName evidence="1">Uncharacterized protein</fullName>
    </submittedName>
</protein>
<keyword evidence="2" id="KW-1185">Reference proteome</keyword>
<evidence type="ECO:0000313" key="1">
    <source>
        <dbReference type="EMBL" id="AHX05010.1"/>
    </source>
</evidence>
<sequence>MYFYSNEYVISSALTVVAKNINYYLTALIPNTQKSLLCLE</sequence>
<name>X5H4M4_9RICK</name>
<dbReference type="AlphaFoldDB" id="X5H4M4"/>
<dbReference type="HOGENOM" id="CLU_3288829_0_0_5"/>
<reference evidence="1 2" key="1">
    <citation type="submission" date="2014-03" db="EMBL/GenBank/DDBJ databases">
        <title>Sequencing and Comparison of Genomes and Transcriptome Profiles of Human Ehrlichiosis Agents.</title>
        <authorList>
            <person name="Lin M."/>
            <person name="Daugherty S.C."/>
            <person name="Nagaraj S."/>
            <person name="Cheng Z."/>
            <person name="Xiong Q."/>
            <person name="Lin F.-Y."/>
            <person name="Sengamalay N."/>
            <person name="Ott S."/>
            <person name="Godinez A."/>
            <person name="Tallon L.J."/>
            <person name="Sadzewicz L."/>
            <person name="Fraser C.M."/>
            <person name="Dunning Hotopp J.C."/>
            <person name="Rikihisa Y."/>
        </authorList>
    </citation>
    <scope>NUCLEOTIDE SEQUENCE [LARGE SCALE GENOMIC DNA]</scope>
    <source>
        <strain evidence="1 2">HF</strain>
    </source>
</reference>
<proteinExistence type="predicted"/>
<dbReference type="EMBL" id="CP007474">
    <property type="protein sequence ID" value="AHX05010.1"/>
    <property type="molecule type" value="Genomic_DNA"/>
</dbReference>
<dbReference type="Proteomes" id="UP000023762">
    <property type="component" value="Chromosome"/>
</dbReference>
<dbReference type="KEGG" id="ehh:EHF_0241"/>
<gene>
    <name evidence="1" type="ORF">EHF_0241</name>
</gene>
<evidence type="ECO:0000313" key="2">
    <source>
        <dbReference type="Proteomes" id="UP000023762"/>
    </source>
</evidence>